<dbReference type="PROSITE" id="PS50089">
    <property type="entry name" value="ZF_RING_2"/>
    <property type="match status" value="1"/>
</dbReference>
<keyword evidence="2" id="KW-0808">Transferase</keyword>
<keyword evidence="3" id="KW-0479">Metal-binding</keyword>
<dbReference type="GO" id="GO:0043130">
    <property type="term" value="F:ubiquitin binding"/>
    <property type="evidence" value="ECO:0007669"/>
    <property type="project" value="TreeGrafter"/>
</dbReference>
<organism evidence="11 12">
    <name type="scientific">Aphanomyces euteiches</name>
    <dbReference type="NCBI Taxonomy" id="100861"/>
    <lineage>
        <taxon>Eukaryota</taxon>
        <taxon>Sar</taxon>
        <taxon>Stramenopiles</taxon>
        <taxon>Oomycota</taxon>
        <taxon>Saprolegniomycetes</taxon>
        <taxon>Saprolegniales</taxon>
        <taxon>Verrucalvaceae</taxon>
        <taxon>Aphanomyces</taxon>
    </lineage>
</organism>
<dbReference type="InterPro" id="IPR001841">
    <property type="entry name" value="Znf_RING"/>
</dbReference>
<keyword evidence="7" id="KW-0862">Zinc</keyword>
<dbReference type="Pfam" id="PF22191">
    <property type="entry name" value="IBR_1"/>
    <property type="match status" value="1"/>
</dbReference>
<dbReference type="GO" id="GO:0008270">
    <property type="term" value="F:zinc ion binding"/>
    <property type="evidence" value="ECO:0007669"/>
    <property type="project" value="UniProtKB-KW"/>
</dbReference>
<dbReference type="PANTHER" id="PTHR22770">
    <property type="entry name" value="UBIQUITIN CONJUGATING ENZYME 7 INTERACTING PROTEIN-RELATED"/>
    <property type="match status" value="1"/>
</dbReference>
<comment type="pathway">
    <text evidence="1">Protein modification; protein ubiquitination.</text>
</comment>
<dbReference type="InterPro" id="IPR013083">
    <property type="entry name" value="Znf_RING/FYVE/PHD"/>
</dbReference>
<feature type="domain" description="RING-type" evidence="10">
    <location>
        <begin position="24"/>
        <end position="210"/>
    </location>
</feature>
<dbReference type="EMBL" id="VJMJ01000034">
    <property type="protein sequence ID" value="KAF0741807.1"/>
    <property type="molecule type" value="Genomic_DNA"/>
</dbReference>
<evidence type="ECO:0000256" key="4">
    <source>
        <dbReference type="ARBA" id="ARBA00022737"/>
    </source>
</evidence>
<name>A0A6G0XN37_9STRA</name>
<dbReference type="GO" id="GO:0043161">
    <property type="term" value="P:proteasome-mediated ubiquitin-dependent protein catabolic process"/>
    <property type="evidence" value="ECO:0007669"/>
    <property type="project" value="TreeGrafter"/>
</dbReference>
<feature type="domain" description="RING-type" evidence="9">
    <location>
        <begin position="28"/>
        <end position="74"/>
    </location>
</feature>
<evidence type="ECO:0000259" key="10">
    <source>
        <dbReference type="PROSITE" id="PS51873"/>
    </source>
</evidence>
<evidence type="ECO:0000256" key="2">
    <source>
        <dbReference type="ARBA" id="ARBA00022679"/>
    </source>
</evidence>
<dbReference type="GO" id="GO:0004842">
    <property type="term" value="F:ubiquitin-protein transferase activity"/>
    <property type="evidence" value="ECO:0007669"/>
    <property type="project" value="TreeGrafter"/>
</dbReference>
<gene>
    <name evidence="11" type="ORF">Ae201684_003000</name>
</gene>
<dbReference type="InterPro" id="IPR044066">
    <property type="entry name" value="TRIAD_supradom"/>
</dbReference>
<accession>A0A6G0XN37</accession>
<dbReference type="AlphaFoldDB" id="A0A6G0XN37"/>
<evidence type="ECO:0000313" key="12">
    <source>
        <dbReference type="Proteomes" id="UP000481153"/>
    </source>
</evidence>
<comment type="caution">
    <text evidence="11">The sequence shown here is derived from an EMBL/GenBank/DDBJ whole genome shotgun (WGS) entry which is preliminary data.</text>
</comment>
<dbReference type="SUPFAM" id="SSF57850">
    <property type="entry name" value="RING/U-box"/>
    <property type="match status" value="2"/>
</dbReference>
<evidence type="ECO:0008006" key="13">
    <source>
        <dbReference type="Google" id="ProtNLM"/>
    </source>
</evidence>
<evidence type="ECO:0000256" key="7">
    <source>
        <dbReference type="ARBA" id="ARBA00022833"/>
    </source>
</evidence>
<keyword evidence="4" id="KW-0677">Repeat</keyword>
<reference evidence="11 12" key="1">
    <citation type="submission" date="2019-07" db="EMBL/GenBank/DDBJ databases">
        <title>Genomics analysis of Aphanomyces spp. identifies a new class of oomycete effector associated with host adaptation.</title>
        <authorList>
            <person name="Gaulin E."/>
        </authorList>
    </citation>
    <scope>NUCLEOTIDE SEQUENCE [LARGE SCALE GENOMIC DNA]</scope>
    <source>
        <strain evidence="11 12">ATCC 201684</strain>
    </source>
</reference>
<dbReference type="GO" id="GO:0097039">
    <property type="term" value="P:protein linear polyubiquitination"/>
    <property type="evidence" value="ECO:0007669"/>
    <property type="project" value="TreeGrafter"/>
</dbReference>
<keyword evidence="12" id="KW-1185">Reference proteome</keyword>
<evidence type="ECO:0000259" key="9">
    <source>
        <dbReference type="PROSITE" id="PS50089"/>
    </source>
</evidence>
<dbReference type="PROSITE" id="PS51873">
    <property type="entry name" value="TRIAD"/>
    <property type="match status" value="1"/>
</dbReference>
<dbReference type="VEuPathDB" id="FungiDB:AeMF1_016229"/>
<dbReference type="PANTHER" id="PTHR22770:SF13">
    <property type="entry name" value="RING-TYPE DOMAIN-CONTAINING PROTEIN"/>
    <property type="match status" value="1"/>
</dbReference>
<dbReference type="GO" id="GO:0000151">
    <property type="term" value="C:ubiquitin ligase complex"/>
    <property type="evidence" value="ECO:0007669"/>
    <property type="project" value="TreeGrafter"/>
</dbReference>
<evidence type="ECO:0000256" key="8">
    <source>
        <dbReference type="PROSITE-ProRule" id="PRU00175"/>
    </source>
</evidence>
<dbReference type="Gene3D" id="1.20.120.1750">
    <property type="match status" value="1"/>
</dbReference>
<evidence type="ECO:0000256" key="5">
    <source>
        <dbReference type="ARBA" id="ARBA00022771"/>
    </source>
</evidence>
<evidence type="ECO:0000256" key="1">
    <source>
        <dbReference type="ARBA" id="ARBA00004906"/>
    </source>
</evidence>
<dbReference type="InterPro" id="IPR051628">
    <property type="entry name" value="LUBAC_E3_Ligases"/>
</dbReference>
<sequence>MDPTSLLLNSELNFMSVANFAPLPLYECYICMEEFERVASCSACTWTVCGPCFKNYLAQSVQDRNPTIGCPSCRQPIQDSTLKRHLPAEIYAIFLRQNLDFACPVCQGLCDKRGWSKRQAYCAKCKLKWCMVCHHRHHLLGKCAKIAEEAAVEEDEAFRRWRTAHDVQNCPKCKRCIEKDGGCRRMKCTKCQHEFCWQCRAVWPGYHHKC</sequence>
<keyword evidence="5 8" id="KW-0863">Zinc-finger</keyword>
<keyword evidence="6" id="KW-0833">Ubl conjugation pathway</keyword>
<protein>
    <recommendedName>
        <fullName evidence="13">RING-type domain-containing protein</fullName>
    </recommendedName>
</protein>
<dbReference type="Gene3D" id="3.30.40.10">
    <property type="entry name" value="Zinc/RING finger domain, C3HC4 (zinc finger)"/>
    <property type="match status" value="1"/>
</dbReference>
<proteinExistence type="predicted"/>
<evidence type="ECO:0000256" key="3">
    <source>
        <dbReference type="ARBA" id="ARBA00022723"/>
    </source>
</evidence>
<evidence type="ECO:0000313" key="11">
    <source>
        <dbReference type="EMBL" id="KAF0741807.1"/>
    </source>
</evidence>
<evidence type="ECO:0000256" key="6">
    <source>
        <dbReference type="ARBA" id="ARBA00022786"/>
    </source>
</evidence>
<dbReference type="Proteomes" id="UP000481153">
    <property type="component" value="Unassembled WGS sequence"/>
</dbReference>